<organism evidence="5 6">
    <name type="scientific">Pseudomonas syringae pv. coriandricola</name>
    <dbReference type="NCBI Taxonomy" id="264453"/>
    <lineage>
        <taxon>Bacteria</taxon>
        <taxon>Pseudomonadati</taxon>
        <taxon>Pseudomonadota</taxon>
        <taxon>Gammaproteobacteria</taxon>
        <taxon>Pseudomonadales</taxon>
        <taxon>Pseudomonadaceae</taxon>
        <taxon>Pseudomonas</taxon>
    </lineage>
</organism>
<evidence type="ECO:0000313" key="5">
    <source>
        <dbReference type="EMBL" id="RMN14992.1"/>
    </source>
</evidence>
<dbReference type="InterPro" id="IPR050792">
    <property type="entry name" value="ADP-ribosylglycohydrolase"/>
</dbReference>
<dbReference type="AlphaFoldDB" id="A0A0P9LQ25"/>
<gene>
    <name evidence="5" type="ORF">ALQ65_02352</name>
</gene>
<keyword evidence="3" id="KW-0479">Metal-binding</keyword>
<dbReference type="Pfam" id="PF03747">
    <property type="entry name" value="ADP_ribosyl_GH"/>
    <property type="match status" value="1"/>
</dbReference>
<dbReference type="SUPFAM" id="SSF101478">
    <property type="entry name" value="ADP-ribosylglycohydrolase"/>
    <property type="match status" value="1"/>
</dbReference>
<evidence type="ECO:0000256" key="3">
    <source>
        <dbReference type="PIRSR" id="PIRSR605502-1"/>
    </source>
</evidence>
<dbReference type="PANTHER" id="PTHR16222:SF24">
    <property type="entry name" value="ADP-RIBOSYLHYDROLASE ARH3"/>
    <property type="match status" value="1"/>
</dbReference>
<keyword evidence="3" id="KW-0460">Magnesium</keyword>
<keyword evidence="2" id="KW-0378">Hydrolase</keyword>
<dbReference type="EMBL" id="RBOV01000030">
    <property type="protein sequence ID" value="RMN14992.1"/>
    <property type="molecule type" value="Genomic_DNA"/>
</dbReference>
<dbReference type="InterPro" id="IPR036705">
    <property type="entry name" value="Ribosyl_crysJ1_sf"/>
</dbReference>
<evidence type="ECO:0000256" key="4">
    <source>
        <dbReference type="SAM" id="MobiDB-lite"/>
    </source>
</evidence>
<dbReference type="PANTHER" id="PTHR16222">
    <property type="entry name" value="ADP-RIBOSYLGLYCOHYDROLASE"/>
    <property type="match status" value="1"/>
</dbReference>
<feature type="binding site" evidence="3">
    <location>
        <position position="332"/>
    </location>
    <ligand>
        <name>Mg(2+)</name>
        <dbReference type="ChEBI" id="CHEBI:18420"/>
        <label>1</label>
    </ligand>
</feature>
<comment type="caution">
    <text evidence="5">The sequence shown here is derived from an EMBL/GenBank/DDBJ whole genome shotgun (WGS) entry which is preliminary data.</text>
</comment>
<dbReference type="GO" id="GO:0046872">
    <property type="term" value="F:metal ion binding"/>
    <property type="evidence" value="ECO:0007669"/>
    <property type="project" value="UniProtKB-KW"/>
</dbReference>
<comment type="similarity">
    <text evidence="1">Belongs to the ADP-ribosylglycohydrolase family.</text>
</comment>
<evidence type="ECO:0000256" key="2">
    <source>
        <dbReference type="ARBA" id="ARBA00022801"/>
    </source>
</evidence>
<feature type="binding site" evidence="3">
    <location>
        <position position="74"/>
    </location>
    <ligand>
        <name>Mg(2+)</name>
        <dbReference type="ChEBI" id="CHEBI:18420"/>
        <label>1</label>
    </ligand>
</feature>
<evidence type="ECO:0000313" key="6">
    <source>
        <dbReference type="Proteomes" id="UP000271468"/>
    </source>
</evidence>
<feature type="binding site" evidence="3">
    <location>
        <position position="75"/>
    </location>
    <ligand>
        <name>Mg(2+)</name>
        <dbReference type="ChEBI" id="CHEBI:18420"/>
        <label>1</label>
    </ligand>
</feature>
<comment type="cofactor">
    <cofactor evidence="3">
        <name>Mg(2+)</name>
        <dbReference type="ChEBI" id="CHEBI:18420"/>
    </cofactor>
    <text evidence="3">Binds 2 magnesium ions per subunit.</text>
</comment>
<feature type="region of interest" description="Disordered" evidence="4">
    <location>
        <begin position="529"/>
        <end position="549"/>
    </location>
</feature>
<feature type="binding site" evidence="3">
    <location>
        <position position="329"/>
    </location>
    <ligand>
        <name>Mg(2+)</name>
        <dbReference type="ChEBI" id="CHEBI:18420"/>
        <label>1</label>
    </ligand>
</feature>
<reference evidence="5 6" key="1">
    <citation type="submission" date="2018-08" db="EMBL/GenBank/DDBJ databases">
        <title>Recombination of ecologically and evolutionarily significant loci maintains genetic cohesion in the Pseudomonas syringae species complex.</title>
        <authorList>
            <person name="Dillon M."/>
            <person name="Thakur S."/>
            <person name="Almeida R.N.D."/>
            <person name="Weir B.S."/>
            <person name="Guttman D.S."/>
        </authorList>
    </citation>
    <scope>NUCLEOTIDE SEQUENCE [LARGE SCALE GENOMIC DNA]</scope>
    <source>
        <strain evidence="5 6">ICMP 12341</strain>
    </source>
</reference>
<dbReference type="Proteomes" id="UP000271468">
    <property type="component" value="Unassembled WGS sequence"/>
</dbReference>
<dbReference type="Gene3D" id="1.10.4080.10">
    <property type="entry name" value="ADP-ribosylation/Crystallin J1"/>
    <property type="match status" value="1"/>
</dbReference>
<feature type="binding site" evidence="3">
    <location>
        <position position="73"/>
    </location>
    <ligand>
        <name>Mg(2+)</name>
        <dbReference type="ChEBI" id="CHEBI:18420"/>
        <label>1</label>
    </ligand>
</feature>
<evidence type="ECO:0000256" key="1">
    <source>
        <dbReference type="ARBA" id="ARBA00010702"/>
    </source>
</evidence>
<dbReference type="GO" id="GO:0016787">
    <property type="term" value="F:hydrolase activity"/>
    <property type="evidence" value="ECO:0007669"/>
    <property type="project" value="UniProtKB-KW"/>
</dbReference>
<feature type="binding site" evidence="3">
    <location>
        <position position="331"/>
    </location>
    <ligand>
        <name>Mg(2+)</name>
        <dbReference type="ChEBI" id="CHEBI:18420"/>
        <label>1</label>
    </ligand>
</feature>
<accession>A0A0P9LQ25</accession>
<proteinExistence type="inferred from homology"/>
<dbReference type="InterPro" id="IPR005502">
    <property type="entry name" value="Ribosyl_crysJ1"/>
</dbReference>
<protein>
    <submittedName>
        <fullName evidence="5">ADP-ribosylation/Crystallin J1</fullName>
    </submittedName>
</protein>
<name>A0A0P9LQ25_9PSED</name>
<sequence length="610" mass="66252">MSRAMSENRLQRTISSALWAAYGDAMGFPTELASENLVSERLSQPRSTRTEQWQRIIGGRFGAQVVLPAGSYSDDTQLRLSTSRAISGQGYFDVEAFAKIELPIWQVYALGAGRGSKSAASSLCNRSTNWFSNFFNGYVNGGGNGAAMRVQPHVWAAADVSNKPSYLVDVIRNAICTHGHMRGIAGAVVHAVSLAHVFQHGRVPSETEWFQFTSDIRSIPSLIRSDSELATFWAPTWEKASNTSLQIAVDQVAAEWEASVGNAVNCLDNKSASPAELYVEIVTSDKGLSAEERGSGLKCALFANVAALLGQRVGSQEIIEQVVNLLNSDTDTIATMAGALIGAAHPDVRCLGEIQDDTYLRQEAKRLYAISQGGRAESFTYPDMLYWQAPRAVIDSLEATPAGLELLGLGKVKPSGRIFSGKQKSAVWQWFTGDWGQTLLIRHRPALLGNEDAVVDTRKASRPVSNTVDMFDEPTTVSEKQPAVEAPIQRHNVLPEVSAPPLESVQPVQSIQPVQPIQPTAHADYVAPRETGSLEPGSHHYGGQPQESIAPPDLDALTNEAIKTFDPTVIGQHLLDLSEFPNGIYLCVAYSSIIAKARVARLRSKRKEQV</sequence>